<dbReference type="NCBIfam" id="TIGR02327">
    <property type="entry name" value="int_mem_ywzB"/>
    <property type="match status" value="1"/>
</dbReference>
<protein>
    <recommendedName>
        <fullName evidence="4">Integral membrane protein</fullName>
    </recommendedName>
</protein>
<gene>
    <name evidence="2" type="ORF">FC51_GL000096</name>
</gene>
<feature type="transmembrane region" description="Helical" evidence="1">
    <location>
        <begin position="6"/>
        <end position="24"/>
    </location>
</feature>
<dbReference type="AlphaFoldDB" id="A0A0R1YZW3"/>
<evidence type="ECO:0000313" key="3">
    <source>
        <dbReference type="Proteomes" id="UP000051957"/>
    </source>
</evidence>
<keyword evidence="1" id="KW-0812">Transmembrane</keyword>
<dbReference type="EMBL" id="AZGK01000001">
    <property type="protein sequence ID" value="KRM47621.1"/>
    <property type="molecule type" value="Genomic_DNA"/>
</dbReference>
<dbReference type="Pfam" id="PF06612">
    <property type="entry name" value="DUF1146"/>
    <property type="match status" value="1"/>
</dbReference>
<proteinExistence type="predicted"/>
<evidence type="ECO:0000256" key="1">
    <source>
        <dbReference type="SAM" id="Phobius"/>
    </source>
</evidence>
<feature type="transmembrane region" description="Helical" evidence="1">
    <location>
        <begin position="44"/>
        <end position="66"/>
    </location>
</feature>
<accession>A0A0R1YZW3</accession>
<keyword evidence="1" id="KW-0472">Membrane</keyword>
<reference evidence="2 3" key="1">
    <citation type="journal article" date="2015" name="Genome Announc.">
        <title>Expanding the biotechnology potential of lactobacilli through comparative genomics of 213 strains and associated genera.</title>
        <authorList>
            <person name="Sun Z."/>
            <person name="Harris H.M."/>
            <person name="McCann A."/>
            <person name="Guo C."/>
            <person name="Argimon S."/>
            <person name="Zhang W."/>
            <person name="Yang X."/>
            <person name="Jeffery I.B."/>
            <person name="Cooney J.C."/>
            <person name="Kagawa T.F."/>
            <person name="Liu W."/>
            <person name="Song Y."/>
            <person name="Salvetti E."/>
            <person name="Wrobel A."/>
            <person name="Rasinkangas P."/>
            <person name="Parkhill J."/>
            <person name="Rea M.C."/>
            <person name="O'Sullivan O."/>
            <person name="Ritari J."/>
            <person name="Douillard F.P."/>
            <person name="Paul Ross R."/>
            <person name="Yang R."/>
            <person name="Briner A.E."/>
            <person name="Felis G.E."/>
            <person name="de Vos W.M."/>
            <person name="Barrangou R."/>
            <person name="Klaenhammer T.R."/>
            <person name="Caufield P.W."/>
            <person name="Cui Y."/>
            <person name="Zhang H."/>
            <person name="O'Toole P.W."/>
        </authorList>
    </citation>
    <scope>NUCLEOTIDE SEQUENCE [LARGE SCALE GENOMIC DNA]</scope>
    <source>
        <strain evidence="2 3">DSM 5707</strain>
    </source>
</reference>
<dbReference type="RefSeq" id="WP_057909330.1">
    <property type="nucleotide sequence ID" value="NZ_AZGK01000001.1"/>
</dbReference>
<dbReference type="PATRIC" id="fig|1423784.4.peg.96"/>
<comment type="caution">
    <text evidence="2">The sequence shown here is derived from an EMBL/GenBank/DDBJ whole genome shotgun (WGS) entry which is preliminary data.</text>
</comment>
<organism evidence="2 3">
    <name type="scientific">Lentilactobacillus parabuchneri DSM 5707 = NBRC 107865</name>
    <dbReference type="NCBI Taxonomy" id="1423784"/>
    <lineage>
        <taxon>Bacteria</taxon>
        <taxon>Bacillati</taxon>
        <taxon>Bacillota</taxon>
        <taxon>Bacilli</taxon>
        <taxon>Lactobacillales</taxon>
        <taxon>Lactobacillaceae</taxon>
        <taxon>Lentilactobacillus</taxon>
    </lineage>
</organism>
<dbReference type="GeneID" id="69801868"/>
<sequence length="76" mass="8660">MNSIGIQALITLITYFLFIAMAFWSVQEIHIERYIPLRAMPGKLLIVLVSVAIGYGCSSFFLSVIFNIQNLMYLIK</sequence>
<dbReference type="Proteomes" id="UP000051957">
    <property type="component" value="Unassembled WGS sequence"/>
</dbReference>
<evidence type="ECO:0008006" key="4">
    <source>
        <dbReference type="Google" id="ProtNLM"/>
    </source>
</evidence>
<dbReference type="InterPro" id="IPR009526">
    <property type="entry name" value="DUF1146"/>
</dbReference>
<name>A0A0R1YZW3_9LACO</name>
<keyword evidence="1" id="KW-1133">Transmembrane helix</keyword>
<evidence type="ECO:0000313" key="2">
    <source>
        <dbReference type="EMBL" id="KRM47621.1"/>
    </source>
</evidence>